<dbReference type="InterPro" id="IPR016162">
    <property type="entry name" value="Ald_DH_N"/>
</dbReference>
<dbReference type="AlphaFoldDB" id="A0A1G8ESL3"/>
<sequence>MRIGSIINGVERNEATRETMEVYDPYNQEKVTELALAETADLEEAVESCYDAFHSVMNRMPAHERSDILRKAADLLEERTEEFAQTIVEEAGKPITFSRGEIERSVQVLRFASEHAKHITGEVLPMDAAVGGENRMGIVKRRPLGVVGAITPFNFPLNLSLHKIAPAIAAGNTIVYKPAEKTPVSAYKLVRLFQEAGLPDGVLNLLLGTGKDVGSPLVEHDKVHKITFTGSLPVGRDIRQNAGFKKVTLELGSNSPNLVFADADLQVAVKELVRGAFAFSGQVCISAQRVYVQKSIYETFLKAYVAQTEALKTGDPHNEDTDIGPMINEDEAKRAKTWIDDAKEKGAVIETGGERIGTTLTPTIMTNVQDNMKIIAEEVFAPIVSVIPFETEEEAIHAANDSIYGLQAGVFTKDIDRAMRVADQLETGGVWINEISTYRQDNHPYGGVKQSGMGREGVKYAIDDMTEMKFIGIKLHHDKENM</sequence>
<dbReference type="EMBL" id="FNDK01000010">
    <property type="protein sequence ID" value="SDH72873.1"/>
    <property type="molecule type" value="Genomic_DNA"/>
</dbReference>
<dbReference type="GO" id="GO:0008911">
    <property type="term" value="F:lactaldehyde dehydrogenase (NAD+) activity"/>
    <property type="evidence" value="ECO:0007669"/>
    <property type="project" value="TreeGrafter"/>
</dbReference>
<name>A0A1G8ESL3_9BACI</name>
<feature type="domain" description="Aldehyde dehydrogenase" evidence="7">
    <location>
        <begin position="16"/>
        <end position="471"/>
    </location>
</feature>
<evidence type="ECO:0000259" key="7">
    <source>
        <dbReference type="Pfam" id="PF00171"/>
    </source>
</evidence>
<dbReference type="Gene3D" id="3.40.605.10">
    <property type="entry name" value="Aldehyde Dehydrogenase, Chain A, domain 1"/>
    <property type="match status" value="1"/>
</dbReference>
<dbReference type="RefSeq" id="WP_091273412.1">
    <property type="nucleotide sequence ID" value="NZ_FNDK01000010.1"/>
</dbReference>
<evidence type="ECO:0000256" key="6">
    <source>
        <dbReference type="ARBA" id="ARBA00067277"/>
    </source>
</evidence>
<evidence type="ECO:0000256" key="2">
    <source>
        <dbReference type="ARBA" id="ARBA00023002"/>
    </source>
</evidence>
<dbReference type="InterPro" id="IPR015590">
    <property type="entry name" value="Aldehyde_DH_dom"/>
</dbReference>
<evidence type="ECO:0000256" key="4">
    <source>
        <dbReference type="ARBA" id="ARBA00054572"/>
    </source>
</evidence>
<reference evidence="8 9" key="1">
    <citation type="submission" date="2016-10" db="EMBL/GenBank/DDBJ databases">
        <authorList>
            <person name="de Groot N.N."/>
        </authorList>
    </citation>
    <scope>NUCLEOTIDE SEQUENCE [LARGE SCALE GENOMIC DNA]</scope>
    <source>
        <strain evidence="8 9">DSM 21632</strain>
    </source>
</reference>
<comment type="function">
    <text evidence="4">Part of the sulfo-TAL (or sulfo-SFT) pathway, a D-sulfoquinovose degradation pathway that produces sulfolactate (SL). Catalyzes the oxidation of 3-sulfolactaldehyde (SLA) to sulfolactate (SL).</text>
</comment>
<comment type="similarity">
    <text evidence="1">Belongs to the aldehyde dehydrogenase family.</text>
</comment>
<dbReference type="InterPro" id="IPR016161">
    <property type="entry name" value="Ald_DH/histidinol_DH"/>
</dbReference>
<dbReference type="PANTHER" id="PTHR42991:SF1">
    <property type="entry name" value="ALDEHYDE DEHYDROGENASE"/>
    <property type="match status" value="1"/>
</dbReference>
<organism evidence="8 9">
    <name type="scientific">Alteribacillus persepolensis</name>
    <dbReference type="NCBI Taxonomy" id="568899"/>
    <lineage>
        <taxon>Bacteria</taxon>
        <taxon>Bacillati</taxon>
        <taxon>Bacillota</taxon>
        <taxon>Bacilli</taxon>
        <taxon>Bacillales</taxon>
        <taxon>Bacillaceae</taxon>
        <taxon>Alteribacillus</taxon>
    </lineage>
</organism>
<comment type="catalytic activity">
    <reaction evidence="3">
        <text>(2S)-3-sulfolactaldehyde + NAD(+) + H2O = (2S)-3-sulfolactate + NADH + 2 H(+)</text>
        <dbReference type="Rhea" id="RHEA:47932"/>
        <dbReference type="ChEBI" id="CHEBI:15377"/>
        <dbReference type="ChEBI" id="CHEBI:15378"/>
        <dbReference type="ChEBI" id="CHEBI:57540"/>
        <dbReference type="ChEBI" id="CHEBI:57945"/>
        <dbReference type="ChEBI" id="CHEBI:61289"/>
        <dbReference type="ChEBI" id="CHEBI:90109"/>
        <dbReference type="EC" id="1.2.1.97"/>
    </reaction>
    <physiologicalReaction direction="left-to-right" evidence="3">
        <dbReference type="Rhea" id="RHEA:47933"/>
    </physiologicalReaction>
</comment>
<protein>
    <recommendedName>
        <fullName evidence="6">3-sulfolactaldehyde dehydrogenase</fullName>
        <ecNumber evidence="5">1.2.1.97</ecNumber>
    </recommendedName>
</protein>
<dbReference type="InterPro" id="IPR016163">
    <property type="entry name" value="Ald_DH_C"/>
</dbReference>
<dbReference type="FunFam" id="3.40.605.10:FF:000007">
    <property type="entry name" value="NAD/NADP-dependent betaine aldehyde dehydrogenase"/>
    <property type="match status" value="1"/>
</dbReference>
<dbReference type="FunFam" id="3.40.309.10:FF:000009">
    <property type="entry name" value="Aldehyde dehydrogenase A"/>
    <property type="match status" value="1"/>
</dbReference>
<keyword evidence="2" id="KW-0560">Oxidoreductase</keyword>
<dbReference type="PANTHER" id="PTHR42991">
    <property type="entry name" value="ALDEHYDE DEHYDROGENASE"/>
    <property type="match status" value="1"/>
</dbReference>
<accession>A0A1G8ESL3</accession>
<evidence type="ECO:0000313" key="9">
    <source>
        <dbReference type="Proteomes" id="UP000199163"/>
    </source>
</evidence>
<dbReference type="STRING" id="568899.SAMN05192534_11050"/>
<dbReference type="EC" id="1.2.1.97" evidence="5"/>
<dbReference type="Gene3D" id="3.40.309.10">
    <property type="entry name" value="Aldehyde Dehydrogenase, Chain A, domain 2"/>
    <property type="match status" value="1"/>
</dbReference>
<dbReference type="OrthoDB" id="9762913at2"/>
<evidence type="ECO:0000256" key="3">
    <source>
        <dbReference type="ARBA" id="ARBA00050326"/>
    </source>
</evidence>
<proteinExistence type="inferred from homology"/>
<dbReference type="SUPFAM" id="SSF53720">
    <property type="entry name" value="ALDH-like"/>
    <property type="match status" value="1"/>
</dbReference>
<dbReference type="Pfam" id="PF00171">
    <property type="entry name" value="Aldedh"/>
    <property type="match status" value="1"/>
</dbReference>
<dbReference type="CDD" id="cd07149">
    <property type="entry name" value="ALDH_y4uC"/>
    <property type="match status" value="1"/>
</dbReference>
<evidence type="ECO:0000256" key="1">
    <source>
        <dbReference type="ARBA" id="ARBA00009986"/>
    </source>
</evidence>
<dbReference type="InterPro" id="IPR051020">
    <property type="entry name" value="ALDH-related_metabolic_enz"/>
</dbReference>
<keyword evidence="9" id="KW-1185">Reference proteome</keyword>
<evidence type="ECO:0000313" key="8">
    <source>
        <dbReference type="EMBL" id="SDH72873.1"/>
    </source>
</evidence>
<dbReference type="Proteomes" id="UP000199163">
    <property type="component" value="Unassembled WGS sequence"/>
</dbReference>
<evidence type="ECO:0000256" key="5">
    <source>
        <dbReference type="ARBA" id="ARBA00066984"/>
    </source>
</evidence>
<gene>
    <name evidence="8" type="ORF">SAMN05192534_11050</name>
</gene>